<dbReference type="GO" id="GO:0019748">
    <property type="term" value="P:secondary metabolic process"/>
    <property type="evidence" value="ECO:0007669"/>
    <property type="project" value="UniProtKB-ARBA"/>
</dbReference>
<organism evidence="14 15">
    <name type="scientific">Aspergillus ochraceoroseus</name>
    <dbReference type="NCBI Taxonomy" id="138278"/>
    <lineage>
        <taxon>Eukaryota</taxon>
        <taxon>Fungi</taxon>
        <taxon>Dikarya</taxon>
        <taxon>Ascomycota</taxon>
        <taxon>Pezizomycotina</taxon>
        <taxon>Eurotiomycetes</taxon>
        <taxon>Eurotiomycetidae</taxon>
        <taxon>Eurotiales</taxon>
        <taxon>Aspergillaceae</taxon>
        <taxon>Aspergillus</taxon>
        <taxon>Aspergillus subgen. Nidulantes</taxon>
    </lineage>
</organism>
<comment type="subcellular location">
    <subcellularLocation>
        <location evidence="2">Membrane</location>
        <topology evidence="2">Single-pass membrane protein</topology>
    </subcellularLocation>
</comment>
<keyword evidence="5 13" id="KW-0812">Transmembrane</keyword>
<keyword evidence="11 13" id="KW-0472">Membrane</keyword>
<dbReference type="AlphaFoldDB" id="A0A0F8WNN3"/>
<name>A0A0F8WNN3_9EURO</name>
<keyword evidence="15" id="KW-1185">Reference proteome</keyword>
<keyword evidence="8" id="KW-0560">Oxidoreductase</keyword>
<evidence type="ECO:0000256" key="12">
    <source>
        <dbReference type="PIRSR" id="PIRSR602403-1"/>
    </source>
</evidence>
<evidence type="ECO:0008006" key="16">
    <source>
        <dbReference type="Google" id="ProtNLM"/>
    </source>
</evidence>
<evidence type="ECO:0000256" key="1">
    <source>
        <dbReference type="ARBA" id="ARBA00001971"/>
    </source>
</evidence>
<dbReference type="GO" id="GO:0020037">
    <property type="term" value="F:heme binding"/>
    <property type="evidence" value="ECO:0007669"/>
    <property type="project" value="InterPro"/>
</dbReference>
<dbReference type="GO" id="GO:0016020">
    <property type="term" value="C:membrane"/>
    <property type="evidence" value="ECO:0007669"/>
    <property type="project" value="UniProtKB-SubCell"/>
</dbReference>
<comment type="similarity">
    <text evidence="3">Belongs to the cytochrome P450 family.</text>
</comment>
<dbReference type="GO" id="GO:0004497">
    <property type="term" value="F:monooxygenase activity"/>
    <property type="evidence" value="ECO:0007669"/>
    <property type="project" value="UniProtKB-KW"/>
</dbReference>
<evidence type="ECO:0000256" key="4">
    <source>
        <dbReference type="ARBA" id="ARBA00022617"/>
    </source>
</evidence>
<dbReference type="InterPro" id="IPR002403">
    <property type="entry name" value="Cyt_P450_E_grp-IV"/>
</dbReference>
<dbReference type="InterPro" id="IPR001128">
    <property type="entry name" value="Cyt_P450"/>
</dbReference>
<keyword evidence="6 12" id="KW-0479">Metal-binding</keyword>
<keyword evidence="4 12" id="KW-0349">Heme</keyword>
<evidence type="ECO:0000256" key="9">
    <source>
        <dbReference type="ARBA" id="ARBA00023004"/>
    </source>
</evidence>
<dbReference type="EMBL" id="JYKN01003349">
    <property type="protein sequence ID" value="KKK12922.1"/>
    <property type="molecule type" value="Genomic_DNA"/>
</dbReference>
<comment type="caution">
    <text evidence="14">The sequence shown here is derived from an EMBL/GenBank/DDBJ whole genome shotgun (WGS) entry which is preliminary data.</text>
</comment>
<dbReference type="GO" id="GO:0016705">
    <property type="term" value="F:oxidoreductase activity, acting on paired donors, with incorporation or reduction of molecular oxygen"/>
    <property type="evidence" value="ECO:0007669"/>
    <property type="project" value="InterPro"/>
</dbReference>
<keyword evidence="7 13" id="KW-1133">Transmembrane helix</keyword>
<evidence type="ECO:0000256" key="11">
    <source>
        <dbReference type="ARBA" id="ARBA00023136"/>
    </source>
</evidence>
<keyword evidence="9 12" id="KW-0408">Iron</keyword>
<dbReference type="GO" id="GO:0005506">
    <property type="term" value="F:iron ion binding"/>
    <property type="evidence" value="ECO:0007669"/>
    <property type="project" value="InterPro"/>
</dbReference>
<dbReference type="Proteomes" id="UP000034947">
    <property type="component" value="Unassembled WGS sequence"/>
</dbReference>
<feature type="transmembrane region" description="Helical" evidence="13">
    <location>
        <begin position="14"/>
        <end position="31"/>
    </location>
</feature>
<dbReference type="PANTHER" id="PTHR46206">
    <property type="entry name" value="CYTOCHROME P450"/>
    <property type="match status" value="1"/>
</dbReference>
<dbReference type="PANTHER" id="PTHR46206:SF2">
    <property type="entry name" value="CYTOCHROME P450 MONOOXYGENASE AUSG-RELATED"/>
    <property type="match status" value="1"/>
</dbReference>
<feature type="binding site" description="axial binding residue" evidence="12">
    <location>
        <position position="456"/>
    </location>
    <ligand>
        <name>heme</name>
        <dbReference type="ChEBI" id="CHEBI:30413"/>
    </ligand>
    <ligandPart>
        <name>Fe</name>
        <dbReference type="ChEBI" id="CHEBI:18248"/>
    </ligandPart>
</feature>
<dbReference type="Gene3D" id="1.10.630.10">
    <property type="entry name" value="Cytochrome P450"/>
    <property type="match status" value="1"/>
</dbReference>
<evidence type="ECO:0000313" key="15">
    <source>
        <dbReference type="Proteomes" id="UP000034947"/>
    </source>
</evidence>
<dbReference type="CDD" id="cd11041">
    <property type="entry name" value="CYP503A1-like"/>
    <property type="match status" value="1"/>
</dbReference>
<accession>A0A0F8WNN3</accession>
<evidence type="ECO:0000313" key="14">
    <source>
        <dbReference type="EMBL" id="KKK12922.1"/>
    </source>
</evidence>
<proteinExistence type="inferred from homology"/>
<dbReference type="SUPFAM" id="SSF48264">
    <property type="entry name" value="Cytochrome P450"/>
    <property type="match status" value="1"/>
</dbReference>
<evidence type="ECO:0000256" key="10">
    <source>
        <dbReference type="ARBA" id="ARBA00023033"/>
    </source>
</evidence>
<evidence type="ECO:0000256" key="7">
    <source>
        <dbReference type="ARBA" id="ARBA00022989"/>
    </source>
</evidence>
<sequence length="522" mass="58425">MLLDYFRILRPTDLAPLVGILLSTLVLYLAFPITRRAKLPLINGKRPGEIWATDAINRFLSDSESLLKEGFEKSENGFYLGTDNGTMLILPMRYATSIRDTTGLSFSLFARDLFHWHIGGLEAFQPNHVVHETVNKKLTRKLESLVDPLSAVTAATLREHWADCSDWSKITLSDSILAIFTKVSSRVFLGEDLYQTPEWIQLLQDYMVDSYVAVGSLRRWPVPFRPLVANFLPSVHKARKLIQGARDIINPVVEERRAAPETTTETCGLDWIDETASALGVPYDPAVAQLGLSLGSVNTGADMVTQLLFDICGQEKLVRDLRQEIIAVLRHEEEEVAAAMSEDSGSRKTSRKALLYKLKLLDSVMKESQRLKPLASVMVTRTAQREVTLPEGIVLPRGSYVGISNYEMRRAGSPMGAEFDGYRYYNLRESTGDETWTQFVSTGPKVMGFGYGQYACPGRFFASDQIKIFMCHLLLKFDFKLPPGEGRPPVYTSGFSLIANPTAQILIRKREAEVDLDAILGL</sequence>
<evidence type="ECO:0000256" key="13">
    <source>
        <dbReference type="SAM" id="Phobius"/>
    </source>
</evidence>
<dbReference type="PRINTS" id="PR00465">
    <property type="entry name" value="EP450IV"/>
</dbReference>
<dbReference type="VEuPathDB" id="FungiDB:P175DRAFT_0450671"/>
<evidence type="ECO:0000256" key="5">
    <source>
        <dbReference type="ARBA" id="ARBA00022692"/>
    </source>
</evidence>
<dbReference type="Pfam" id="PF00067">
    <property type="entry name" value="p450"/>
    <property type="match status" value="1"/>
</dbReference>
<evidence type="ECO:0000256" key="6">
    <source>
        <dbReference type="ARBA" id="ARBA00022723"/>
    </source>
</evidence>
<evidence type="ECO:0000256" key="3">
    <source>
        <dbReference type="ARBA" id="ARBA00010617"/>
    </source>
</evidence>
<dbReference type="InterPro" id="IPR036396">
    <property type="entry name" value="Cyt_P450_sf"/>
</dbReference>
<comment type="cofactor">
    <cofactor evidence="1 12">
        <name>heme</name>
        <dbReference type="ChEBI" id="CHEBI:30413"/>
    </cofactor>
</comment>
<evidence type="ECO:0000256" key="8">
    <source>
        <dbReference type="ARBA" id="ARBA00023002"/>
    </source>
</evidence>
<evidence type="ECO:0000256" key="2">
    <source>
        <dbReference type="ARBA" id="ARBA00004167"/>
    </source>
</evidence>
<dbReference type="OrthoDB" id="1844152at2759"/>
<protein>
    <recommendedName>
        <fullName evidence="16">Cytochrome P450</fullName>
    </recommendedName>
</protein>
<gene>
    <name evidence="14" type="ORF">AOCH_000483</name>
</gene>
<keyword evidence="10" id="KW-0503">Monooxygenase</keyword>
<reference evidence="14 15" key="1">
    <citation type="submission" date="2015-02" db="EMBL/GenBank/DDBJ databases">
        <title>Draft Genome Sequences of Two Closely-Related Aflatoxigenic Aspergillus Species Obtained from the Cote d'Ivoire.</title>
        <authorList>
            <person name="Moore G.G."/>
            <person name="Beltz S.B."/>
            <person name="Mack B.M."/>
        </authorList>
    </citation>
    <scope>NUCLEOTIDE SEQUENCE [LARGE SCALE GENOMIC DNA]</scope>
    <source>
        <strain evidence="14 15">SRRC1432</strain>
    </source>
</reference>